<dbReference type="InterPro" id="IPR037523">
    <property type="entry name" value="VOC_core"/>
</dbReference>
<dbReference type="PROSITE" id="PS51819">
    <property type="entry name" value="VOC"/>
    <property type="match status" value="1"/>
</dbReference>
<gene>
    <name evidence="2" type="ORF">B1B_10768</name>
</gene>
<dbReference type="GO" id="GO:0051213">
    <property type="term" value="F:dioxygenase activity"/>
    <property type="evidence" value="ECO:0007669"/>
    <property type="project" value="UniProtKB-KW"/>
</dbReference>
<reference evidence="2" key="1">
    <citation type="submission" date="2013-08" db="EMBL/GenBank/DDBJ databases">
        <authorList>
            <person name="Mendez C."/>
            <person name="Richter M."/>
            <person name="Ferrer M."/>
            <person name="Sanchez J."/>
        </authorList>
    </citation>
    <scope>NUCLEOTIDE SEQUENCE</scope>
</reference>
<keyword evidence="2" id="KW-0223">Dioxygenase</keyword>
<dbReference type="EMBL" id="AUZY01006987">
    <property type="protein sequence ID" value="EQD52010.1"/>
    <property type="molecule type" value="Genomic_DNA"/>
</dbReference>
<dbReference type="AlphaFoldDB" id="T1BCQ8"/>
<organism evidence="2">
    <name type="scientific">mine drainage metagenome</name>
    <dbReference type="NCBI Taxonomy" id="410659"/>
    <lineage>
        <taxon>unclassified sequences</taxon>
        <taxon>metagenomes</taxon>
        <taxon>ecological metagenomes</taxon>
    </lineage>
</organism>
<dbReference type="SUPFAM" id="SSF54593">
    <property type="entry name" value="Glyoxalase/Bleomycin resistance protein/Dihydroxybiphenyl dioxygenase"/>
    <property type="match status" value="1"/>
</dbReference>
<reference evidence="2" key="2">
    <citation type="journal article" date="2014" name="ISME J.">
        <title>Microbial stratification in low pH oxic and suboxic macroscopic growths along an acid mine drainage.</title>
        <authorList>
            <person name="Mendez-Garcia C."/>
            <person name="Mesa V."/>
            <person name="Sprenger R.R."/>
            <person name="Richter M."/>
            <person name="Diez M.S."/>
            <person name="Solano J."/>
            <person name="Bargiela R."/>
            <person name="Golyshina O.V."/>
            <person name="Manteca A."/>
            <person name="Ramos J.L."/>
            <person name="Gallego J.R."/>
            <person name="Llorente I."/>
            <person name="Martins Dos Santos V.A."/>
            <person name="Jensen O.N."/>
            <person name="Pelaez A.I."/>
            <person name="Sanchez J."/>
            <person name="Ferrer M."/>
        </authorList>
    </citation>
    <scope>NUCLEOTIDE SEQUENCE</scope>
</reference>
<dbReference type="Gene3D" id="3.10.180.10">
    <property type="entry name" value="2,3-Dihydroxybiphenyl 1,2-Dioxygenase, domain 1"/>
    <property type="match status" value="1"/>
</dbReference>
<protein>
    <submittedName>
        <fullName evidence="2">Glyoxalase/bleomycin resistance protein/dioxygenase</fullName>
    </submittedName>
</protein>
<comment type="caution">
    <text evidence="2">The sequence shown here is derived from an EMBL/GenBank/DDBJ whole genome shotgun (WGS) entry which is preliminary data.</text>
</comment>
<dbReference type="InterPro" id="IPR004360">
    <property type="entry name" value="Glyas_Fos-R_dOase_dom"/>
</dbReference>
<name>T1BCQ8_9ZZZZ</name>
<accession>T1BCQ8</accession>
<evidence type="ECO:0000313" key="2">
    <source>
        <dbReference type="EMBL" id="EQD52010.1"/>
    </source>
</evidence>
<proteinExistence type="predicted"/>
<evidence type="ECO:0000259" key="1">
    <source>
        <dbReference type="PROSITE" id="PS51819"/>
    </source>
</evidence>
<sequence length="134" mass="15089">MAAGTQWVTLVPISNMNRAIRFYTKALGGKVVYRGRGAMRNFWAALKIGGSDIWLVAPQKREKRSLAYSVLLVKNARSTVARLKAKGVKFRRPERMSRESKVDGSITYDSFGASAFFKDTEGNLLMLWQNFPPI</sequence>
<dbReference type="InterPro" id="IPR029068">
    <property type="entry name" value="Glyas_Bleomycin-R_OHBP_Dase"/>
</dbReference>
<keyword evidence="2" id="KW-0560">Oxidoreductase</keyword>
<dbReference type="Pfam" id="PF00903">
    <property type="entry name" value="Glyoxalase"/>
    <property type="match status" value="1"/>
</dbReference>
<dbReference type="CDD" id="cd06587">
    <property type="entry name" value="VOC"/>
    <property type="match status" value="1"/>
</dbReference>
<feature type="domain" description="VOC" evidence="1">
    <location>
        <begin position="4"/>
        <end position="130"/>
    </location>
</feature>